<protein>
    <submittedName>
        <fullName evidence="1">Uncharacterized protein</fullName>
    </submittedName>
</protein>
<dbReference type="Proteomes" id="UP000431922">
    <property type="component" value="Unassembled WGS sequence"/>
</dbReference>
<gene>
    <name evidence="1" type="ORF">GRI65_04835</name>
</gene>
<proteinExistence type="predicted"/>
<evidence type="ECO:0000313" key="2">
    <source>
        <dbReference type="Proteomes" id="UP000431922"/>
    </source>
</evidence>
<name>A0A845B2C9_9SPHN</name>
<sequence>MAAPGGKLDTLPQGQYRCALPGDAAGAAWIPLEDRNFTIGNGSTYRTHQGSGTYLLTGTRVTFTRGPLKGLKFERTGSDSLRWIDDKGEPGRVRCVRSGFAR</sequence>
<dbReference type="AlphaFoldDB" id="A0A845B2C9"/>
<accession>A0A845B2C9</accession>
<reference evidence="1 2" key="1">
    <citation type="submission" date="2019-12" db="EMBL/GenBank/DDBJ databases">
        <title>Genomic-based taxomic classification of the family Erythrobacteraceae.</title>
        <authorList>
            <person name="Xu L."/>
        </authorList>
    </citation>
    <scope>NUCLEOTIDE SEQUENCE [LARGE SCALE GENOMIC DNA]</scope>
    <source>
        <strain evidence="1 2">KCTC 42453</strain>
    </source>
</reference>
<dbReference type="OrthoDB" id="7509105at2"/>
<comment type="caution">
    <text evidence="1">The sequence shown here is derived from an EMBL/GenBank/DDBJ whole genome shotgun (WGS) entry which is preliminary data.</text>
</comment>
<organism evidence="1 2">
    <name type="scientific">Allopontixanthobacter sediminis</name>
    <dbReference type="NCBI Taxonomy" id="1689985"/>
    <lineage>
        <taxon>Bacteria</taxon>
        <taxon>Pseudomonadati</taxon>
        <taxon>Pseudomonadota</taxon>
        <taxon>Alphaproteobacteria</taxon>
        <taxon>Sphingomonadales</taxon>
        <taxon>Erythrobacteraceae</taxon>
        <taxon>Allopontixanthobacter</taxon>
    </lineage>
</organism>
<evidence type="ECO:0000313" key="1">
    <source>
        <dbReference type="EMBL" id="MXP43782.1"/>
    </source>
</evidence>
<keyword evidence="2" id="KW-1185">Reference proteome</keyword>
<dbReference type="EMBL" id="WTYL01000001">
    <property type="protein sequence ID" value="MXP43782.1"/>
    <property type="molecule type" value="Genomic_DNA"/>
</dbReference>